<organism evidence="2 3">
    <name type="scientific">Cercospora zeae-maydis SCOH1-5</name>
    <dbReference type="NCBI Taxonomy" id="717836"/>
    <lineage>
        <taxon>Eukaryota</taxon>
        <taxon>Fungi</taxon>
        <taxon>Dikarya</taxon>
        <taxon>Ascomycota</taxon>
        <taxon>Pezizomycotina</taxon>
        <taxon>Dothideomycetes</taxon>
        <taxon>Dothideomycetidae</taxon>
        <taxon>Mycosphaerellales</taxon>
        <taxon>Mycosphaerellaceae</taxon>
        <taxon>Cercospora</taxon>
    </lineage>
</organism>
<dbReference type="Proteomes" id="UP000799539">
    <property type="component" value="Unassembled WGS sequence"/>
</dbReference>
<dbReference type="AlphaFoldDB" id="A0A6A6FRE8"/>
<feature type="region of interest" description="Disordered" evidence="1">
    <location>
        <begin position="1"/>
        <end position="25"/>
    </location>
</feature>
<accession>A0A6A6FRE8</accession>
<dbReference type="Gene3D" id="3.20.10.10">
    <property type="entry name" value="D-amino Acid Aminotransferase, subunit A, domain 2"/>
    <property type="match status" value="1"/>
</dbReference>
<proteinExistence type="predicted"/>
<reference evidence="2" key="1">
    <citation type="journal article" date="2020" name="Stud. Mycol.">
        <title>101 Dothideomycetes genomes: a test case for predicting lifestyles and emergence of pathogens.</title>
        <authorList>
            <person name="Haridas S."/>
            <person name="Albert R."/>
            <person name="Binder M."/>
            <person name="Bloem J."/>
            <person name="Labutti K."/>
            <person name="Salamov A."/>
            <person name="Andreopoulos B."/>
            <person name="Baker S."/>
            <person name="Barry K."/>
            <person name="Bills G."/>
            <person name="Bluhm B."/>
            <person name="Cannon C."/>
            <person name="Castanera R."/>
            <person name="Culley D."/>
            <person name="Daum C."/>
            <person name="Ezra D."/>
            <person name="Gonzalez J."/>
            <person name="Henrissat B."/>
            <person name="Kuo A."/>
            <person name="Liang C."/>
            <person name="Lipzen A."/>
            <person name="Lutzoni F."/>
            <person name="Magnuson J."/>
            <person name="Mondo S."/>
            <person name="Nolan M."/>
            <person name="Ohm R."/>
            <person name="Pangilinan J."/>
            <person name="Park H.-J."/>
            <person name="Ramirez L."/>
            <person name="Alfaro M."/>
            <person name="Sun H."/>
            <person name="Tritt A."/>
            <person name="Yoshinaga Y."/>
            <person name="Zwiers L.-H."/>
            <person name="Turgeon B."/>
            <person name="Goodwin S."/>
            <person name="Spatafora J."/>
            <person name="Crous P."/>
            <person name="Grigoriev I."/>
        </authorList>
    </citation>
    <scope>NUCLEOTIDE SEQUENCE</scope>
    <source>
        <strain evidence="2">SCOH1-5</strain>
    </source>
</reference>
<evidence type="ECO:0008006" key="4">
    <source>
        <dbReference type="Google" id="ProtNLM"/>
    </source>
</evidence>
<dbReference type="GO" id="GO:0003824">
    <property type="term" value="F:catalytic activity"/>
    <property type="evidence" value="ECO:0007669"/>
    <property type="project" value="InterPro"/>
</dbReference>
<sequence>MSGHFGYTPPSGNNGEPATYNPLQGLDGDEPYVYTSIRYDSRLPQSESNTAASCGTPCSFYMLEHHWTRLQVAKWSTFFFADDRPRPNSGGPTVLLNTLMRAVKQWHEQHPDEQPQALRVKLRIYVGGRMTTEIFHPLRSIAMESLFPNSFQVKPSTPIEWTVVLDNEPTEPSEGTMYKTNDRSSYGRARAAAQILTYQIPREVLLYTPERLVLDGSICTPYFFRDGEWVTPEAAAGGLQGTTRRWALTKKLCVEGNISIDSFQDGETVWLSNAVRGYFPAIFKK</sequence>
<dbReference type="InterPro" id="IPR043132">
    <property type="entry name" value="BCAT-like_C"/>
</dbReference>
<protein>
    <recommendedName>
        <fullName evidence="4">Aminodeoxychorismate lyase</fullName>
    </recommendedName>
</protein>
<dbReference type="InterPro" id="IPR036038">
    <property type="entry name" value="Aminotransferase-like"/>
</dbReference>
<dbReference type="SUPFAM" id="SSF56752">
    <property type="entry name" value="D-aminoacid aminotransferase-like PLP-dependent enzymes"/>
    <property type="match status" value="1"/>
</dbReference>
<evidence type="ECO:0000313" key="2">
    <source>
        <dbReference type="EMBL" id="KAF2215864.1"/>
    </source>
</evidence>
<gene>
    <name evidence="2" type="ORF">CERZMDRAFT_81954</name>
</gene>
<keyword evidence="3" id="KW-1185">Reference proteome</keyword>
<dbReference type="OrthoDB" id="5288718at2759"/>
<evidence type="ECO:0000313" key="3">
    <source>
        <dbReference type="Proteomes" id="UP000799539"/>
    </source>
</evidence>
<name>A0A6A6FRE8_9PEZI</name>
<dbReference type="Pfam" id="PF01063">
    <property type="entry name" value="Aminotran_4"/>
    <property type="match status" value="1"/>
</dbReference>
<dbReference type="EMBL" id="ML992665">
    <property type="protein sequence ID" value="KAF2215864.1"/>
    <property type="molecule type" value="Genomic_DNA"/>
</dbReference>
<evidence type="ECO:0000256" key="1">
    <source>
        <dbReference type="SAM" id="MobiDB-lite"/>
    </source>
</evidence>
<dbReference type="InterPro" id="IPR001544">
    <property type="entry name" value="Aminotrans_IV"/>
</dbReference>